<protein>
    <submittedName>
        <fullName evidence="5">S1 RNA-binding domain-containing protein</fullName>
    </submittedName>
</protein>
<dbReference type="GO" id="GO:0006412">
    <property type="term" value="P:translation"/>
    <property type="evidence" value="ECO:0007669"/>
    <property type="project" value="TreeGrafter"/>
</dbReference>
<feature type="domain" description="S1 motif" evidence="4">
    <location>
        <begin position="178"/>
        <end position="248"/>
    </location>
</feature>
<accession>A0A7C2VGB0</accession>
<feature type="domain" description="S1 motif" evidence="4">
    <location>
        <begin position="430"/>
        <end position="491"/>
    </location>
</feature>
<keyword evidence="3" id="KW-0687">Ribonucleoprotein</keyword>
<gene>
    <name evidence="5" type="ORF">ENO47_00880</name>
</gene>
<feature type="domain" description="S1 motif" evidence="4">
    <location>
        <begin position="18"/>
        <end position="77"/>
    </location>
</feature>
<organism evidence="5">
    <name type="scientific">Hydrogenobacter sp</name>
    <dbReference type="NCBI Taxonomy" id="2152829"/>
    <lineage>
        <taxon>Bacteria</taxon>
        <taxon>Pseudomonadati</taxon>
        <taxon>Aquificota</taxon>
        <taxon>Aquificia</taxon>
        <taxon>Aquificales</taxon>
        <taxon>Aquificaceae</taxon>
        <taxon>Hydrogenobacter</taxon>
    </lineage>
</organism>
<dbReference type="InterPro" id="IPR012340">
    <property type="entry name" value="NA-bd_OB-fold"/>
</dbReference>
<comment type="caution">
    <text evidence="5">The sequence shown here is derived from an EMBL/GenBank/DDBJ whole genome shotgun (WGS) entry which is preliminary data.</text>
</comment>
<evidence type="ECO:0000256" key="1">
    <source>
        <dbReference type="ARBA" id="ARBA00006767"/>
    </source>
</evidence>
<dbReference type="InterPro" id="IPR003029">
    <property type="entry name" value="S1_domain"/>
</dbReference>
<dbReference type="Gene3D" id="2.40.50.140">
    <property type="entry name" value="Nucleic acid-binding proteins"/>
    <property type="match status" value="6"/>
</dbReference>
<dbReference type="PANTHER" id="PTHR10724">
    <property type="entry name" value="30S RIBOSOMAL PROTEIN S1"/>
    <property type="match status" value="1"/>
</dbReference>
<evidence type="ECO:0000259" key="4">
    <source>
        <dbReference type="PROSITE" id="PS50126"/>
    </source>
</evidence>
<evidence type="ECO:0000256" key="3">
    <source>
        <dbReference type="ARBA" id="ARBA00023274"/>
    </source>
</evidence>
<dbReference type="GO" id="GO:0003729">
    <property type="term" value="F:mRNA binding"/>
    <property type="evidence" value="ECO:0007669"/>
    <property type="project" value="TreeGrafter"/>
</dbReference>
<evidence type="ECO:0000313" key="5">
    <source>
        <dbReference type="EMBL" id="HEW45216.1"/>
    </source>
</evidence>
<dbReference type="PROSITE" id="PS50126">
    <property type="entry name" value="S1"/>
    <property type="match status" value="6"/>
</dbReference>
<dbReference type="AlphaFoldDB" id="A0A7C2VGB0"/>
<dbReference type="PANTHER" id="PTHR10724:SF7">
    <property type="entry name" value="SMALL RIBOSOMAL SUBUNIT PROTEIN BS1C"/>
    <property type="match status" value="1"/>
</dbReference>
<name>A0A7C2VGB0_9AQUI</name>
<dbReference type="Pfam" id="PF00575">
    <property type="entry name" value="S1"/>
    <property type="match status" value="5"/>
</dbReference>
<sequence>MGEFEKLFEKSLKEIRRGEVIKGRVVQIDDRNIYVDIGYKVEGILPKEELPEAKVGDEIKAVVLRFSRGGSPILSYRRYLEERLTGFLKSCYEKGKFVTGTVVGKGEDAYVVDISGLKTLLPFKEASKNLKEGKKIVAKIIELKKEEGGLKVVLSQKDYIRAQEEKKKARLLARLKVGDVVEGRVIKIDPDKGITLLIGNALRAFLPLEELSWGRDRNPYNYAEIGERLRVKVKRIPKDGQFVFVSLRETKENPWIKAEESIKKGQVINGRVVEVKENGLIVEIMEGVEGYVPKEEISYDGTTYRKGDKVSALVLDFDPKRHKLILSIKRTLPKPWEEFLKNYPVGSKVVGIVEKIEGAKALVKLDQKVYGMIHRSDLDWVKPGRVEDVLQVGQSLEFAVLGLDGRFVKLGLKQLKENPWEKVLNNYKVGDKVKLRVKSLHTFGAFLQFPEGVDGLLPISEIPKGTKLEEGQEVEVKIIELSPEKITLSMREEEKKEDIITTSGSDKGFTLGDILRKKMKI</sequence>
<dbReference type="InterPro" id="IPR035104">
    <property type="entry name" value="Ribosomal_protein_S1-like"/>
</dbReference>
<dbReference type="PRINTS" id="PR00681">
    <property type="entry name" value="RIBOSOMALS1"/>
</dbReference>
<dbReference type="CDD" id="cd00164">
    <property type="entry name" value="S1_like"/>
    <property type="match status" value="1"/>
</dbReference>
<keyword evidence="2" id="KW-0689">Ribosomal protein</keyword>
<evidence type="ECO:0000256" key="2">
    <source>
        <dbReference type="ARBA" id="ARBA00022980"/>
    </source>
</evidence>
<dbReference type="CDD" id="cd05687">
    <property type="entry name" value="S1_RPS1_repeat_ec1_hs1"/>
    <property type="match status" value="1"/>
</dbReference>
<dbReference type="EMBL" id="DSFP01000020">
    <property type="protein sequence ID" value="HEW45216.1"/>
    <property type="molecule type" value="Genomic_DNA"/>
</dbReference>
<dbReference type="GO" id="GO:0003735">
    <property type="term" value="F:structural constituent of ribosome"/>
    <property type="evidence" value="ECO:0007669"/>
    <property type="project" value="TreeGrafter"/>
</dbReference>
<feature type="domain" description="S1 motif" evidence="4">
    <location>
        <begin position="95"/>
        <end position="157"/>
    </location>
</feature>
<dbReference type="SUPFAM" id="SSF50249">
    <property type="entry name" value="Nucleic acid-binding proteins"/>
    <property type="match status" value="6"/>
</dbReference>
<dbReference type="InterPro" id="IPR050437">
    <property type="entry name" value="Ribos_protein_bS1-like"/>
</dbReference>
<reference evidence="5" key="1">
    <citation type="journal article" date="2020" name="mSystems">
        <title>Genome- and Community-Level Interaction Insights into Carbon Utilization and Element Cycling Functions of Hydrothermarchaeota in Hydrothermal Sediment.</title>
        <authorList>
            <person name="Zhou Z."/>
            <person name="Liu Y."/>
            <person name="Xu W."/>
            <person name="Pan J."/>
            <person name="Luo Z.H."/>
            <person name="Li M."/>
        </authorList>
    </citation>
    <scope>NUCLEOTIDE SEQUENCE [LARGE SCALE GENOMIC DNA]</scope>
    <source>
        <strain evidence="5">SpSt-132</strain>
    </source>
</reference>
<feature type="domain" description="S1 motif" evidence="4">
    <location>
        <begin position="265"/>
        <end position="329"/>
    </location>
</feature>
<dbReference type="SMART" id="SM00316">
    <property type="entry name" value="S1"/>
    <property type="match status" value="6"/>
</dbReference>
<dbReference type="GO" id="GO:0022627">
    <property type="term" value="C:cytosolic small ribosomal subunit"/>
    <property type="evidence" value="ECO:0007669"/>
    <property type="project" value="TreeGrafter"/>
</dbReference>
<feature type="domain" description="S1 motif" evidence="4">
    <location>
        <begin position="346"/>
        <end position="413"/>
    </location>
</feature>
<proteinExistence type="inferred from homology"/>
<comment type="similarity">
    <text evidence="1">Belongs to the bacterial ribosomal protein bS1 family.</text>
</comment>